<dbReference type="InterPro" id="IPR047664">
    <property type="entry name" value="SWEET"/>
</dbReference>
<evidence type="ECO:0000313" key="12">
    <source>
        <dbReference type="EMBL" id="RZC44577.1"/>
    </source>
</evidence>
<comment type="function">
    <text evidence="10">Mediates both low-affinity uptake and efflux of sugar across the plasma membrane.</text>
</comment>
<keyword evidence="8 11" id="KW-1133">Transmembrane helix</keyword>
<feature type="transmembrane region" description="Helical" evidence="11">
    <location>
        <begin position="250"/>
        <end position="274"/>
    </location>
</feature>
<evidence type="ECO:0000313" key="13">
    <source>
        <dbReference type="Proteomes" id="UP000316621"/>
    </source>
</evidence>
<dbReference type="Gramene" id="RZC44577">
    <property type="protein sequence ID" value="RZC44577"/>
    <property type="gene ID" value="C5167_037524"/>
</dbReference>
<feature type="transmembrane region" description="Helical" evidence="11">
    <location>
        <begin position="281"/>
        <end position="303"/>
    </location>
</feature>
<evidence type="ECO:0000256" key="9">
    <source>
        <dbReference type="ARBA" id="ARBA00023136"/>
    </source>
</evidence>
<dbReference type="Proteomes" id="UP000316621">
    <property type="component" value="Chromosome 1"/>
</dbReference>
<evidence type="ECO:0000256" key="4">
    <source>
        <dbReference type="ARBA" id="ARBA00022475"/>
    </source>
</evidence>
<comment type="subcellular location">
    <subcellularLocation>
        <location evidence="1">Cell membrane</location>
        <topology evidence="1">Multi-pass membrane protein</topology>
    </subcellularLocation>
</comment>
<dbReference type="PANTHER" id="PTHR10791:SF30">
    <property type="entry name" value="SUGAR TRANSPORTER SWEET1"/>
    <property type="match status" value="1"/>
</dbReference>
<dbReference type="Gene3D" id="1.20.1280.290">
    <property type="match status" value="2"/>
</dbReference>
<gene>
    <name evidence="12" type="ORF">C5167_037524</name>
</gene>
<reference evidence="12 13" key="1">
    <citation type="journal article" date="2018" name="Science">
        <title>The opium poppy genome and morphinan production.</title>
        <authorList>
            <person name="Guo L."/>
            <person name="Winzer T."/>
            <person name="Yang X."/>
            <person name="Li Y."/>
            <person name="Ning Z."/>
            <person name="He Z."/>
            <person name="Teodor R."/>
            <person name="Lu Y."/>
            <person name="Bowser T.A."/>
            <person name="Graham I.A."/>
            <person name="Ye K."/>
        </authorList>
    </citation>
    <scope>NUCLEOTIDE SEQUENCE [LARGE SCALE GENOMIC DNA]</scope>
    <source>
        <strain evidence="13">cv. HN1</strain>
        <tissue evidence="12">Leaves</tissue>
    </source>
</reference>
<keyword evidence="6 11" id="KW-0812">Transmembrane</keyword>
<keyword evidence="13" id="KW-1185">Reference proteome</keyword>
<dbReference type="AlphaFoldDB" id="A0A4Y7I6L8"/>
<feature type="transmembrane region" description="Helical" evidence="11">
    <location>
        <begin position="222"/>
        <end position="244"/>
    </location>
</feature>
<evidence type="ECO:0000256" key="5">
    <source>
        <dbReference type="ARBA" id="ARBA00022597"/>
    </source>
</evidence>
<evidence type="ECO:0000256" key="2">
    <source>
        <dbReference type="ARBA" id="ARBA00007809"/>
    </source>
</evidence>
<evidence type="ECO:0000256" key="7">
    <source>
        <dbReference type="ARBA" id="ARBA00022737"/>
    </source>
</evidence>
<keyword evidence="3" id="KW-0813">Transport</keyword>
<accession>A0A4Y7I6L8</accession>
<dbReference type="Pfam" id="PF03083">
    <property type="entry name" value="MtN3_slv"/>
    <property type="match status" value="2"/>
</dbReference>
<dbReference type="FunFam" id="1.20.1280.290:FF:000002">
    <property type="entry name" value="Bidirectional sugar transporter SWEET"/>
    <property type="match status" value="1"/>
</dbReference>
<keyword evidence="4" id="KW-1003">Cell membrane</keyword>
<feature type="transmembrane region" description="Helical" evidence="11">
    <location>
        <begin position="309"/>
        <end position="330"/>
    </location>
</feature>
<feature type="transmembrane region" description="Helical" evidence="11">
    <location>
        <begin position="123"/>
        <end position="142"/>
    </location>
</feature>
<keyword evidence="9 11" id="KW-0472">Membrane</keyword>
<sequence>MSSAKSRKDLLTEMGFDFTITTADIDEKANSYAKARRFGYGSSRGKGYSGGHAATVGSVLVTNLTTRTRIGEWDKVEPQVITLAVSELFLFSFFFTLLRNKDSKGKGNKNKLHTKMTTANTDAIRNIIGVIGNVISFGLFASPAPTFYKIIKKGAVEDFSPNPYLATILNCALWVFYALPFVHPHSILVVTINGVGLVVESAYIFTYLMYANKKQRLYVFKVLAIETVFFALVVGVTLGFLHTIERRTMVVGIFCLIFNIAMYAMPLDVMLLVIRTKSVEYMPFFLLLANFLNGGTWLTFALLRFDLYIFISNGSGCILGLIQLIIYGTFYKSTPKKNNEEKPSGDVQLSSV</sequence>
<keyword evidence="7" id="KW-0677">Repeat</keyword>
<dbReference type="GO" id="GO:0005886">
    <property type="term" value="C:plasma membrane"/>
    <property type="evidence" value="ECO:0007669"/>
    <property type="project" value="UniProtKB-SubCell"/>
</dbReference>
<dbReference type="OMA" id="VESAYIF"/>
<dbReference type="STRING" id="3469.A0A4Y7I6L8"/>
<evidence type="ECO:0000256" key="1">
    <source>
        <dbReference type="ARBA" id="ARBA00004651"/>
    </source>
</evidence>
<protein>
    <recommendedName>
        <fullName evidence="14">Bidirectional sugar transporter SWEET</fullName>
    </recommendedName>
</protein>
<dbReference type="PANTHER" id="PTHR10791">
    <property type="entry name" value="RAG1-ACTIVATING PROTEIN 1"/>
    <property type="match status" value="1"/>
</dbReference>
<evidence type="ECO:0000256" key="3">
    <source>
        <dbReference type="ARBA" id="ARBA00022448"/>
    </source>
</evidence>
<evidence type="ECO:0000256" key="8">
    <source>
        <dbReference type="ARBA" id="ARBA00022989"/>
    </source>
</evidence>
<dbReference type="FunFam" id="1.20.1280.290:FF:000001">
    <property type="entry name" value="Bidirectional sugar transporter SWEET"/>
    <property type="match status" value="1"/>
</dbReference>
<evidence type="ECO:0000256" key="11">
    <source>
        <dbReference type="SAM" id="Phobius"/>
    </source>
</evidence>
<comment type="similarity">
    <text evidence="2">Belongs to the SWEET sugar transporter family.</text>
</comment>
<keyword evidence="5" id="KW-0762">Sugar transport</keyword>
<dbReference type="InterPro" id="IPR004316">
    <property type="entry name" value="SWEET_rpt"/>
</dbReference>
<organism evidence="12 13">
    <name type="scientific">Papaver somniferum</name>
    <name type="common">Opium poppy</name>
    <dbReference type="NCBI Taxonomy" id="3469"/>
    <lineage>
        <taxon>Eukaryota</taxon>
        <taxon>Viridiplantae</taxon>
        <taxon>Streptophyta</taxon>
        <taxon>Embryophyta</taxon>
        <taxon>Tracheophyta</taxon>
        <taxon>Spermatophyta</taxon>
        <taxon>Magnoliopsida</taxon>
        <taxon>Ranunculales</taxon>
        <taxon>Papaveraceae</taxon>
        <taxon>Papaveroideae</taxon>
        <taxon>Papaver</taxon>
    </lineage>
</organism>
<dbReference type="EMBL" id="CM010715">
    <property type="protein sequence ID" value="RZC44577.1"/>
    <property type="molecule type" value="Genomic_DNA"/>
</dbReference>
<name>A0A4Y7I6L8_PAPSO</name>
<feature type="transmembrane region" description="Helical" evidence="11">
    <location>
        <begin position="163"/>
        <end position="181"/>
    </location>
</feature>
<dbReference type="GO" id="GO:0051119">
    <property type="term" value="F:sugar transmembrane transporter activity"/>
    <property type="evidence" value="ECO:0007669"/>
    <property type="project" value="InterPro"/>
</dbReference>
<proteinExistence type="inferred from homology"/>
<evidence type="ECO:0008006" key="14">
    <source>
        <dbReference type="Google" id="ProtNLM"/>
    </source>
</evidence>
<evidence type="ECO:0000256" key="10">
    <source>
        <dbReference type="ARBA" id="ARBA00037238"/>
    </source>
</evidence>
<evidence type="ECO:0000256" key="6">
    <source>
        <dbReference type="ARBA" id="ARBA00022692"/>
    </source>
</evidence>
<feature type="transmembrane region" description="Helical" evidence="11">
    <location>
        <begin position="187"/>
        <end position="210"/>
    </location>
</feature>